<name>A0A8H5CZR1_9AGAR</name>
<feature type="region of interest" description="Disordered" evidence="1">
    <location>
        <begin position="62"/>
        <end position="161"/>
    </location>
</feature>
<protein>
    <submittedName>
        <fullName evidence="2">Uncharacterized protein</fullName>
    </submittedName>
</protein>
<dbReference type="PRINTS" id="PR01217">
    <property type="entry name" value="PRICHEXTENSN"/>
</dbReference>
<dbReference type="AlphaFoldDB" id="A0A8H5CZR1"/>
<evidence type="ECO:0000256" key="1">
    <source>
        <dbReference type="SAM" id="MobiDB-lite"/>
    </source>
</evidence>
<feature type="compositionally biased region" description="Low complexity" evidence="1">
    <location>
        <begin position="140"/>
        <end position="161"/>
    </location>
</feature>
<organism evidence="2 3">
    <name type="scientific">Leucocoprinus leucothites</name>
    <dbReference type="NCBI Taxonomy" id="201217"/>
    <lineage>
        <taxon>Eukaryota</taxon>
        <taxon>Fungi</taxon>
        <taxon>Dikarya</taxon>
        <taxon>Basidiomycota</taxon>
        <taxon>Agaricomycotina</taxon>
        <taxon>Agaricomycetes</taxon>
        <taxon>Agaricomycetidae</taxon>
        <taxon>Agaricales</taxon>
        <taxon>Agaricineae</taxon>
        <taxon>Agaricaceae</taxon>
        <taxon>Leucocoprinus</taxon>
    </lineage>
</organism>
<accession>A0A8H5CZR1</accession>
<comment type="caution">
    <text evidence="2">The sequence shown here is derived from an EMBL/GenBank/DDBJ whole genome shotgun (WGS) entry which is preliminary data.</text>
</comment>
<evidence type="ECO:0000313" key="3">
    <source>
        <dbReference type="Proteomes" id="UP000559027"/>
    </source>
</evidence>
<evidence type="ECO:0000313" key="2">
    <source>
        <dbReference type="EMBL" id="KAF5350538.1"/>
    </source>
</evidence>
<reference evidence="2 3" key="1">
    <citation type="journal article" date="2020" name="ISME J.">
        <title>Uncovering the hidden diversity of litter-decomposition mechanisms in mushroom-forming fungi.</title>
        <authorList>
            <person name="Floudas D."/>
            <person name="Bentzer J."/>
            <person name="Ahren D."/>
            <person name="Johansson T."/>
            <person name="Persson P."/>
            <person name="Tunlid A."/>
        </authorList>
    </citation>
    <scope>NUCLEOTIDE SEQUENCE [LARGE SCALE GENOMIC DNA]</scope>
    <source>
        <strain evidence="2 3">CBS 146.42</strain>
    </source>
</reference>
<proteinExistence type="predicted"/>
<feature type="compositionally biased region" description="Pro residues" evidence="1">
    <location>
        <begin position="75"/>
        <end position="95"/>
    </location>
</feature>
<keyword evidence="3" id="KW-1185">Reference proteome</keyword>
<gene>
    <name evidence="2" type="ORF">D9756_008516</name>
</gene>
<dbReference type="EMBL" id="JAACJO010000014">
    <property type="protein sequence ID" value="KAF5350538.1"/>
    <property type="molecule type" value="Genomic_DNA"/>
</dbReference>
<dbReference type="Proteomes" id="UP000559027">
    <property type="component" value="Unassembled WGS sequence"/>
</dbReference>
<sequence>MQEIEETRIVELELACSSPMAPLLRHSHLQAKPHHFPQVNIPIPAQTQTLINNNNTNVTGPVNNIPTIPGHTPSPQLPHIPTALPPPAAITPPPLQTIHSPILPAPVPNQAVPANSTKTSPNHPHQDHHPTSPPPPLIPYPKSTPTKNQPPNSNSKNPNSN</sequence>